<evidence type="ECO:0000256" key="6">
    <source>
        <dbReference type="SAM" id="MobiDB-lite"/>
    </source>
</evidence>
<evidence type="ECO:0000256" key="3">
    <source>
        <dbReference type="ARBA" id="ARBA00022692"/>
    </source>
</evidence>
<keyword evidence="10" id="KW-1185">Reference proteome</keyword>
<dbReference type="InterPro" id="IPR050799">
    <property type="entry name" value="ZIP_Transporter"/>
</dbReference>
<feature type="transmembrane region" description="Helical" evidence="7">
    <location>
        <begin position="531"/>
        <end position="550"/>
    </location>
</feature>
<dbReference type="Proteomes" id="UP000192578">
    <property type="component" value="Unassembled WGS sequence"/>
</dbReference>
<feature type="compositionally biased region" description="Basic and acidic residues" evidence="6">
    <location>
        <begin position="144"/>
        <end position="179"/>
    </location>
</feature>
<comment type="subcellular location">
    <subcellularLocation>
        <location evidence="1">Membrane</location>
        <topology evidence="1">Multi-pass membrane protein</topology>
    </subcellularLocation>
</comment>
<comment type="similarity">
    <text evidence="2">Belongs to the ZIP transporter (TC 2.A.5) family.</text>
</comment>
<evidence type="ECO:0000313" key="9">
    <source>
        <dbReference type="EMBL" id="OQV19543.1"/>
    </source>
</evidence>
<feature type="transmembrane region" description="Helical" evidence="7">
    <location>
        <begin position="506"/>
        <end position="525"/>
    </location>
</feature>
<dbReference type="GO" id="GO:0005886">
    <property type="term" value="C:plasma membrane"/>
    <property type="evidence" value="ECO:0007669"/>
    <property type="project" value="TreeGrafter"/>
</dbReference>
<evidence type="ECO:0000256" key="1">
    <source>
        <dbReference type="ARBA" id="ARBA00004141"/>
    </source>
</evidence>
<dbReference type="GO" id="GO:0140410">
    <property type="term" value="F:monoatomic cation:bicarbonate symporter activity"/>
    <property type="evidence" value="ECO:0007669"/>
    <property type="project" value="TreeGrafter"/>
</dbReference>
<dbReference type="GO" id="GO:0005385">
    <property type="term" value="F:zinc ion transmembrane transporter activity"/>
    <property type="evidence" value="ECO:0007669"/>
    <property type="project" value="TreeGrafter"/>
</dbReference>
<feature type="transmembrane region" description="Helical" evidence="7">
    <location>
        <begin position="260"/>
        <end position="283"/>
    </location>
</feature>
<name>A0A1W0WWH9_HYPEX</name>
<keyword evidence="4 7" id="KW-1133">Transmembrane helix</keyword>
<proteinExistence type="inferred from homology"/>
<gene>
    <name evidence="9" type="ORF">BV898_06530</name>
</gene>
<dbReference type="InterPro" id="IPR049406">
    <property type="entry name" value="ZIP4_12_EF-hand"/>
</dbReference>
<dbReference type="OrthoDB" id="200954at2759"/>
<dbReference type="PANTHER" id="PTHR12191:SF37">
    <property type="entry name" value="ZINC TRANSPORTER FOI"/>
    <property type="match status" value="1"/>
</dbReference>
<evidence type="ECO:0000256" key="5">
    <source>
        <dbReference type="ARBA" id="ARBA00023136"/>
    </source>
</evidence>
<comment type="caution">
    <text evidence="9">The sequence shown here is derived from an EMBL/GenBank/DDBJ whole genome shotgun (WGS) entry which is preliminary data.</text>
</comment>
<keyword evidence="3 7" id="KW-0812">Transmembrane</keyword>
<sequence>MYIHKVGNRFLETTSAQLLALNATQLNFNAKSFAYPHNVTLYHTTRCFREELSSDHCVTIQRTMLRYGILAFLACCSFTNSTSAKRILINSSSASAVIEAAAFNVTPGAFITSLFDHHDENGISGLSLQRLINITEKLRIGEEHTDEDHDDHGHGDHGHGDHGHGDHGHDDHGHDDHGHDHHKVIPHSKHVSEQIFNQSKCFSLDELRRTYSLFEKNLLTQAEFERLCPALIQQNYHDACKPVPPPPRVPGSRISVAQKYGYGTAAVVVVSVLSVFFIFIIPLFRKSVYEHLMQFLIALGVGTLSGDYLHLYHRYTALGLHSHDNDAEADEAGSAHLVIWRCVACLGAIYGFFLYEVCLHSFIHQRSKRLKGQDNHGHEHDENDHSHIPDAELIRVARRHSTKPVTDIELPGHGLDQKTTTPPKENVTEGHHHHNHHHVHDTICGLKPLAWMILIGDCLHNFADGLTLAAAYSIDVGSGISTTIAIFCHEVPHEARTGVSFRKAMVLNFLTAICCLGGFYAGIPIAENEEARLWIFIVAAGMFLYVALADMLPELKNGAKDLLTVVMQNAGLMSGFGIMLIIALFEDSIQI</sequence>
<evidence type="ECO:0000256" key="4">
    <source>
        <dbReference type="ARBA" id="ARBA00022989"/>
    </source>
</evidence>
<accession>A0A1W0WWH9</accession>
<reference evidence="10" key="1">
    <citation type="submission" date="2017-01" db="EMBL/GenBank/DDBJ databases">
        <title>Comparative genomics of anhydrobiosis in the tardigrade Hypsibius dujardini.</title>
        <authorList>
            <person name="Yoshida Y."/>
            <person name="Koutsovoulos G."/>
            <person name="Laetsch D."/>
            <person name="Stevens L."/>
            <person name="Kumar S."/>
            <person name="Horikawa D."/>
            <person name="Ishino K."/>
            <person name="Komine S."/>
            <person name="Tomita M."/>
            <person name="Blaxter M."/>
            <person name="Arakawa K."/>
        </authorList>
    </citation>
    <scope>NUCLEOTIDE SEQUENCE [LARGE SCALE GENOMIC DNA]</scope>
    <source>
        <strain evidence="10">Z151</strain>
    </source>
</reference>
<evidence type="ECO:0000313" key="10">
    <source>
        <dbReference type="Proteomes" id="UP000192578"/>
    </source>
</evidence>
<organism evidence="9 10">
    <name type="scientific">Hypsibius exemplaris</name>
    <name type="common">Freshwater tardigrade</name>
    <dbReference type="NCBI Taxonomy" id="2072580"/>
    <lineage>
        <taxon>Eukaryota</taxon>
        <taxon>Metazoa</taxon>
        <taxon>Ecdysozoa</taxon>
        <taxon>Tardigrada</taxon>
        <taxon>Eutardigrada</taxon>
        <taxon>Parachela</taxon>
        <taxon>Hypsibioidea</taxon>
        <taxon>Hypsibiidae</taxon>
        <taxon>Hypsibius</taxon>
    </lineage>
</organism>
<dbReference type="GO" id="GO:0030003">
    <property type="term" value="P:intracellular monoatomic cation homeostasis"/>
    <property type="evidence" value="ECO:0007669"/>
    <property type="project" value="TreeGrafter"/>
</dbReference>
<evidence type="ECO:0000259" key="8">
    <source>
        <dbReference type="Pfam" id="PF21116"/>
    </source>
</evidence>
<protein>
    <submittedName>
        <fullName evidence="9">Zinc transporter ZIP12</fullName>
    </submittedName>
</protein>
<dbReference type="Pfam" id="PF21116">
    <property type="entry name" value="EF-hand_Zip"/>
    <property type="match status" value="1"/>
</dbReference>
<dbReference type="GO" id="GO:0071578">
    <property type="term" value="P:zinc ion import across plasma membrane"/>
    <property type="evidence" value="ECO:0007669"/>
    <property type="project" value="TreeGrafter"/>
</dbReference>
<keyword evidence="5 7" id="KW-0472">Membrane</keyword>
<dbReference type="InterPro" id="IPR003689">
    <property type="entry name" value="ZIP"/>
</dbReference>
<dbReference type="AlphaFoldDB" id="A0A1W0WWH9"/>
<dbReference type="PANTHER" id="PTHR12191">
    <property type="entry name" value="SOLUTE CARRIER FAMILY 39"/>
    <property type="match status" value="1"/>
</dbReference>
<feature type="transmembrane region" description="Helical" evidence="7">
    <location>
        <begin position="295"/>
        <end position="313"/>
    </location>
</feature>
<feature type="domain" description="Zinc transporter ZIP4/12 EF-hand" evidence="8">
    <location>
        <begin position="163"/>
        <end position="237"/>
    </location>
</feature>
<feature type="region of interest" description="Disordered" evidence="6">
    <location>
        <begin position="406"/>
        <end position="434"/>
    </location>
</feature>
<evidence type="ECO:0000256" key="2">
    <source>
        <dbReference type="ARBA" id="ARBA00006939"/>
    </source>
</evidence>
<feature type="transmembrane region" description="Helical" evidence="7">
    <location>
        <begin position="338"/>
        <end position="363"/>
    </location>
</feature>
<feature type="region of interest" description="Disordered" evidence="6">
    <location>
        <begin position="144"/>
        <end position="183"/>
    </location>
</feature>
<dbReference type="Pfam" id="PF02535">
    <property type="entry name" value="Zip"/>
    <property type="match status" value="1"/>
</dbReference>
<evidence type="ECO:0000256" key="7">
    <source>
        <dbReference type="SAM" id="Phobius"/>
    </source>
</evidence>
<feature type="transmembrane region" description="Helical" evidence="7">
    <location>
        <begin position="562"/>
        <end position="585"/>
    </location>
</feature>
<dbReference type="EMBL" id="MTYJ01000038">
    <property type="protein sequence ID" value="OQV19543.1"/>
    <property type="molecule type" value="Genomic_DNA"/>
</dbReference>